<sequence length="142" mass="14877">MDIPWYSLIGGLLLGISATLLMLFNGKVAGISGIVTYAISATKGDTLWRYLFLLGLVFGGWLGAQSAWGEVPKSFSGHSGFYYAIAGLLVGVGTRLGNGCTSGHGICGIGRLSPRSIMATVIFMLVAGLTVFCTVHLLGMTR</sequence>
<keyword evidence="3" id="KW-1003">Cell membrane</keyword>
<comment type="similarity">
    <text evidence="8">Belongs to the TsuA/YedE (TC 9.B.102) family.</text>
</comment>
<feature type="transmembrane region" description="Helical" evidence="9">
    <location>
        <begin position="6"/>
        <end position="26"/>
    </location>
</feature>
<dbReference type="InterPro" id="IPR007272">
    <property type="entry name" value="Sulf_transp_TsuA/YedE"/>
</dbReference>
<gene>
    <name evidence="10" type="ORF">R8Z52_24295</name>
</gene>
<dbReference type="EMBL" id="CP138204">
    <property type="protein sequence ID" value="WPC76037.1"/>
    <property type="molecule type" value="Genomic_DNA"/>
</dbReference>
<evidence type="ECO:0000256" key="9">
    <source>
        <dbReference type="SAM" id="Phobius"/>
    </source>
</evidence>
<evidence type="ECO:0000313" key="11">
    <source>
        <dbReference type="Proteomes" id="UP001304071"/>
    </source>
</evidence>
<proteinExistence type="inferred from homology"/>
<keyword evidence="2" id="KW-0813">Transport</keyword>
<accession>A0ABZ0QIK2</accession>
<evidence type="ECO:0000313" key="10">
    <source>
        <dbReference type="EMBL" id="WPC76037.1"/>
    </source>
</evidence>
<keyword evidence="11" id="KW-1185">Reference proteome</keyword>
<keyword evidence="7 9" id="KW-0472">Membrane</keyword>
<evidence type="ECO:0000256" key="1">
    <source>
        <dbReference type="ARBA" id="ARBA00004429"/>
    </source>
</evidence>
<dbReference type="PANTHER" id="PTHR30574:SF1">
    <property type="entry name" value="SULPHUR TRANSPORT DOMAIN-CONTAINING PROTEIN"/>
    <property type="match status" value="1"/>
</dbReference>
<keyword evidence="4" id="KW-0997">Cell inner membrane</keyword>
<keyword evidence="5 9" id="KW-0812">Transmembrane</keyword>
<dbReference type="Pfam" id="PF04143">
    <property type="entry name" value="Sulf_transp"/>
    <property type="match status" value="1"/>
</dbReference>
<dbReference type="RefSeq" id="WP_261896421.1">
    <property type="nucleotide sequence ID" value="NZ_AP024896.1"/>
</dbReference>
<name>A0ABZ0QIK2_9VIBR</name>
<dbReference type="PANTHER" id="PTHR30574">
    <property type="entry name" value="INNER MEMBRANE PROTEIN YEDE"/>
    <property type="match status" value="1"/>
</dbReference>
<protein>
    <submittedName>
        <fullName evidence="10">YeeE/YedE family protein</fullName>
    </submittedName>
</protein>
<feature type="transmembrane region" description="Helical" evidence="9">
    <location>
        <begin position="47"/>
        <end position="68"/>
    </location>
</feature>
<evidence type="ECO:0000256" key="7">
    <source>
        <dbReference type="ARBA" id="ARBA00023136"/>
    </source>
</evidence>
<reference evidence="10 11" key="1">
    <citation type="submission" date="2023-11" db="EMBL/GenBank/DDBJ databases">
        <title>Plant-associative lifestyle of Vibrio porteresiae and its evolutionary dynamics.</title>
        <authorList>
            <person name="Rameshkumar N."/>
            <person name="Kirti K."/>
        </authorList>
    </citation>
    <scope>NUCLEOTIDE SEQUENCE [LARGE SCALE GENOMIC DNA]</scope>
    <source>
        <strain evidence="10 11">MSSRF30</strain>
    </source>
</reference>
<evidence type="ECO:0000256" key="5">
    <source>
        <dbReference type="ARBA" id="ARBA00022692"/>
    </source>
</evidence>
<comment type="subcellular location">
    <subcellularLocation>
        <location evidence="1">Cell inner membrane</location>
        <topology evidence="1">Multi-pass membrane protein</topology>
    </subcellularLocation>
</comment>
<evidence type="ECO:0000256" key="8">
    <source>
        <dbReference type="ARBA" id="ARBA00035655"/>
    </source>
</evidence>
<dbReference type="Proteomes" id="UP001304071">
    <property type="component" value="Chromosome 2"/>
</dbReference>
<evidence type="ECO:0000256" key="2">
    <source>
        <dbReference type="ARBA" id="ARBA00022448"/>
    </source>
</evidence>
<evidence type="ECO:0000256" key="3">
    <source>
        <dbReference type="ARBA" id="ARBA00022475"/>
    </source>
</evidence>
<feature type="transmembrane region" description="Helical" evidence="9">
    <location>
        <begin position="117"/>
        <end position="139"/>
    </location>
</feature>
<evidence type="ECO:0000256" key="4">
    <source>
        <dbReference type="ARBA" id="ARBA00022519"/>
    </source>
</evidence>
<keyword evidence="6 9" id="KW-1133">Transmembrane helix</keyword>
<organism evidence="10 11">
    <name type="scientific">Vibrio porteresiae DSM 19223</name>
    <dbReference type="NCBI Taxonomy" id="1123496"/>
    <lineage>
        <taxon>Bacteria</taxon>
        <taxon>Pseudomonadati</taxon>
        <taxon>Pseudomonadota</taxon>
        <taxon>Gammaproteobacteria</taxon>
        <taxon>Vibrionales</taxon>
        <taxon>Vibrionaceae</taxon>
        <taxon>Vibrio</taxon>
    </lineage>
</organism>
<evidence type="ECO:0000256" key="6">
    <source>
        <dbReference type="ARBA" id="ARBA00022989"/>
    </source>
</evidence>